<comment type="caution">
    <text evidence="2">The sequence shown here is derived from an EMBL/GenBank/DDBJ whole genome shotgun (WGS) entry which is preliminary data.</text>
</comment>
<proteinExistence type="predicted"/>
<protein>
    <recommendedName>
        <fullName evidence="1">Aldehyde ferredoxin oxidoreductase C-terminal domain-containing protein</fullName>
    </recommendedName>
</protein>
<accession>A0A0F9DVS1</accession>
<evidence type="ECO:0000259" key="1">
    <source>
        <dbReference type="Pfam" id="PF01314"/>
    </source>
</evidence>
<dbReference type="Gene3D" id="1.10.599.10">
    <property type="entry name" value="Aldehyde Ferredoxin Oxidoreductase Protein, subunit A, domain 3"/>
    <property type="match status" value="1"/>
</dbReference>
<name>A0A0F9DVS1_9ZZZZ</name>
<dbReference type="SUPFAM" id="SSF48310">
    <property type="entry name" value="Aldehyde ferredoxin oxidoreductase, C-terminal domains"/>
    <property type="match status" value="1"/>
</dbReference>
<dbReference type="InterPro" id="IPR036021">
    <property type="entry name" value="Tungsten_al_ferr_oxy-like_C"/>
</dbReference>
<sequence>KGRFLTTEMYNTMLDEYYEERGWDMDGVPTSETIEKLGLTTLI</sequence>
<dbReference type="GO" id="GO:0016625">
    <property type="term" value="F:oxidoreductase activity, acting on the aldehyde or oxo group of donors, iron-sulfur protein as acceptor"/>
    <property type="evidence" value="ECO:0007669"/>
    <property type="project" value="InterPro"/>
</dbReference>
<dbReference type="GO" id="GO:0009055">
    <property type="term" value="F:electron transfer activity"/>
    <property type="evidence" value="ECO:0007669"/>
    <property type="project" value="InterPro"/>
</dbReference>
<dbReference type="InterPro" id="IPR001203">
    <property type="entry name" value="OxRdtase_Ald_Fedxn_C"/>
</dbReference>
<organism evidence="2">
    <name type="scientific">marine sediment metagenome</name>
    <dbReference type="NCBI Taxonomy" id="412755"/>
    <lineage>
        <taxon>unclassified sequences</taxon>
        <taxon>metagenomes</taxon>
        <taxon>ecological metagenomes</taxon>
    </lineage>
</organism>
<dbReference type="GO" id="GO:0051536">
    <property type="term" value="F:iron-sulfur cluster binding"/>
    <property type="evidence" value="ECO:0007669"/>
    <property type="project" value="InterPro"/>
</dbReference>
<dbReference type="EMBL" id="LAZR01027398">
    <property type="protein sequence ID" value="KKL65854.1"/>
    <property type="molecule type" value="Genomic_DNA"/>
</dbReference>
<feature type="non-terminal residue" evidence="2">
    <location>
        <position position="1"/>
    </location>
</feature>
<dbReference type="AlphaFoldDB" id="A0A0F9DVS1"/>
<dbReference type="Pfam" id="PF01314">
    <property type="entry name" value="AFOR_C"/>
    <property type="match status" value="1"/>
</dbReference>
<dbReference type="InterPro" id="IPR013985">
    <property type="entry name" value="Ald_Fedxn_OxRdtase_dom3"/>
</dbReference>
<feature type="domain" description="Aldehyde ferredoxin oxidoreductase C-terminal" evidence="1">
    <location>
        <begin position="4"/>
        <end position="39"/>
    </location>
</feature>
<gene>
    <name evidence="2" type="ORF">LCGC14_2150810</name>
</gene>
<evidence type="ECO:0000313" key="2">
    <source>
        <dbReference type="EMBL" id="KKL65854.1"/>
    </source>
</evidence>
<reference evidence="2" key="1">
    <citation type="journal article" date="2015" name="Nature">
        <title>Complex archaea that bridge the gap between prokaryotes and eukaryotes.</title>
        <authorList>
            <person name="Spang A."/>
            <person name="Saw J.H."/>
            <person name="Jorgensen S.L."/>
            <person name="Zaremba-Niedzwiedzka K."/>
            <person name="Martijn J."/>
            <person name="Lind A.E."/>
            <person name="van Eijk R."/>
            <person name="Schleper C."/>
            <person name="Guy L."/>
            <person name="Ettema T.J."/>
        </authorList>
    </citation>
    <scope>NUCLEOTIDE SEQUENCE</scope>
</reference>